<protein>
    <submittedName>
        <fullName evidence="1">Kelch-like protein 1</fullName>
    </submittedName>
</protein>
<accession>A0A0B0MUQ8</accession>
<gene>
    <name evidence="1" type="ORF">F383_29879</name>
</gene>
<comment type="caution">
    <text evidence="1">The sequence shown here is derived from an EMBL/GenBank/DDBJ whole genome shotgun (WGS) entry which is preliminary data.</text>
</comment>
<proteinExistence type="predicted"/>
<dbReference type="AlphaFoldDB" id="A0A0B0MUQ8"/>
<dbReference type="Proteomes" id="UP000032142">
    <property type="component" value="Unassembled WGS sequence"/>
</dbReference>
<sequence>MSCPRHGLILALVSRPMYVPNMSYTSTRPNADAMSQTWSYTGSHKVADACPKHVLH</sequence>
<reference evidence="2" key="1">
    <citation type="submission" date="2014-09" db="EMBL/GenBank/DDBJ databases">
        <authorList>
            <person name="Mudge J."/>
            <person name="Ramaraj T."/>
            <person name="Lindquist I.E."/>
            <person name="Bharti A.K."/>
            <person name="Sundararajan A."/>
            <person name="Cameron C.T."/>
            <person name="Woodward J.E."/>
            <person name="May G.D."/>
            <person name="Brubaker C."/>
            <person name="Broadhvest J."/>
            <person name="Wilkins T.A."/>
        </authorList>
    </citation>
    <scope>NUCLEOTIDE SEQUENCE</scope>
    <source>
        <strain evidence="2">cv. AKA8401</strain>
    </source>
</reference>
<organism evidence="1 2">
    <name type="scientific">Gossypium arboreum</name>
    <name type="common">Tree cotton</name>
    <name type="synonym">Gossypium nanking</name>
    <dbReference type="NCBI Taxonomy" id="29729"/>
    <lineage>
        <taxon>Eukaryota</taxon>
        <taxon>Viridiplantae</taxon>
        <taxon>Streptophyta</taxon>
        <taxon>Embryophyta</taxon>
        <taxon>Tracheophyta</taxon>
        <taxon>Spermatophyta</taxon>
        <taxon>Magnoliopsida</taxon>
        <taxon>eudicotyledons</taxon>
        <taxon>Gunneridae</taxon>
        <taxon>Pentapetalae</taxon>
        <taxon>rosids</taxon>
        <taxon>malvids</taxon>
        <taxon>Malvales</taxon>
        <taxon>Malvaceae</taxon>
        <taxon>Malvoideae</taxon>
        <taxon>Gossypium</taxon>
    </lineage>
</organism>
<evidence type="ECO:0000313" key="1">
    <source>
        <dbReference type="EMBL" id="KHG04500.1"/>
    </source>
</evidence>
<dbReference type="EMBL" id="JRRC01412554">
    <property type="protein sequence ID" value="KHG04500.1"/>
    <property type="molecule type" value="Genomic_DNA"/>
</dbReference>
<evidence type="ECO:0000313" key="2">
    <source>
        <dbReference type="Proteomes" id="UP000032142"/>
    </source>
</evidence>
<keyword evidence="2" id="KW-1185">Reference proteome</keyword>
<name>A0A0B0MUQ8_GOSAR</name>